<gene>
    <name evidence="1" type="ORF">UFOPK3401_00533</name>
</gene>
<dbReference type="Pfam" id="PF17249">
    <property type="entry name" value="DUF5318"/>
    <property type="match status" value="1"/>
</dbReference>
<dbReference type="InterPro" id="IPR035169">
    <property type="entry name" value="DUF5318"/>
</dbReference>
<dbReference type="AlphaFoldDB" id="A0A6J7D913"/>
<sequence length="152" mass="17069">MHRHCASGDCAPKGFTLASVWSQRSVVVYGLQRRAALEALFHGGAFRSDLCDVDPYTLRAAKHHGEATDRLCPVCRRENLTHLTYVFGDQLGHLSGRIRATRELEPMAHEYGEFSVYVIEVCQNCQWNHLTMSFVLGDGVARGIPRRRLAEA</sequence>
<evidence type="ECO:0000313" key="1">
    <source>
        <dbReference type="EMBL" id="CAB4866100.1"/>
    </source>
</evidence>
<organism evidence="1">
    <name type="scientific">freshwater metagenome</name>
    <dbReference type="NCBI Taxonomy" id="449393"/>
    <lineage>
        <taxon>unclassified sequences</taxon>
        <taxon>metagenomes</taxon>
        <taxon>ecological metagenomes</taxon>
    </lineage>
</organism>
<proteinExistence type="predicted"/>
<reference evidence="1" key="1">
    <citation type="submission" date="2020-05" db="EMBL/GenBank/DDBJ databases">
        <authorList>
            <person name="Chiriac C."/>
            <person name="Salcher M."/>
            <person name="Ghai R."/>
            <person name="Kavagutti S V."/>
        </authorList>
    </citation>
    <scope>NUCLEOTIDE SEQUENCE</scope>
</reference>
<protein>
    <submittedName>
        <fullName evidence="1">Unannotated protein</fullName>
    </submittedName>
</protein>
<name>A0A6J7D913_9ZZZZ</name>
<dbReference type="EMBL" id="CAFBLM010000016">
    <property type="protein sequence ID" value="CAB4866100.1"/>
    <property type="molecule type" value="Genomic_DNA"/>
</dbReference>
<accession>A0A6J7D913</accession>